<organism evidence="1 2">
    <name type="scientific">Hermetia illucens</name>
    <name type="common">Black soldier fly</name>
    <dbReference type="NCBI Taxonomy" id="343691"/>
    <lineage>
        <taxon>Eukaryota</taxon>
        <taxon>Metazoa</taxon>
        <taxon>Ecdysozoa</taxon>
        <taxon>Arthropoda</taxon>
        <taxon>Hexapoda</taxon>
        <taxon>Insecta</taxon>
        <taxon>Pterygota</taxon>
        <taxon>Neoptera</taxon>
        <taxon>Endopterygota</taxon>
        <taxon>Diptera</taxon>
        <taxon>Brachycera</taxon>
        <taxon>Stratiomyomorpha</taxon>
        <taxon>Stratiomyidae</taxon>
        <taxon>Hermetiinae</taxon>
        <taxon>Hermetia</taxon>
    </lineage>
</organism>
<dbReference type="GO" id="GO:0003676">
    <property type="term" value="F:nucleic acid binding"/>
    <property type="evidence" value="ECO:0007669"/>
    <property type="project" value="InterPro"/>
</dbReference>
<accession>A0A7R8V0Z7</accession>
<protein>
    <submittedName>
        <fullName evidence="1">Uncharacterized protein</fullName>
    </submittedName>
</protein>
<evidence type="ECO:0000313" key="1">
    <source>
        <dbReference type="EMBL" id="CAD7090494.1"/>
    </source>
</evidence>
<dbReference type="Proteomes" id="UP000594454">
    <property type="component" value="Chromosome 5"/>
</dbReference>
<name>A0A7R8V0Z7_HERIL</name>
<sequence>MYTIVFMYFAIKAIKLEWHFIPQRAPHFGELLESAVKSTKFHLTRIMGNTPCTSEGMNTALLQIEGCLNSSPLCKIADDWEDEEVLTPNHFLMEPTLVMVPVHESGVDT</sequence>
<keyword evidence="2" id="KW-1185">Reference proteome</keyword>
<evidence type="ECO:0000313" key="2">
    <source>
        <dbReference type="Proteomes" id="UP000594454"/>
    </source>
</evidence>
<dbReference type="OrthoDB" id="7762434at2759"/>
<dbReference type="Gene3D" id="3.30.420.10">
    <property type="entry name" value="Ribonuclease H-like superfamily/Ribonuclease H"/>
    <property type="match status" value="1"/>
</dbReference>
<reference evidence="1 2" key="1">
    <citation type="submission" date="2020-11" db="EMBL/GenBank/DDBJ databases">
        <authorList>
            <person name="Wallbank WR R."/>
            <person name="Pardo Diaz C."/>
            <person name="Kozak K."/>
            <person name="Martin S."/>
            <person name="Jiggins C."/>
            <person name="Moest M."/>
            <person name="Warren A I."/>
            <person name="Generalovic N T."/>
            <person name="Byers J.R.P. K."/>
            <person name="Montejo-Kovacevich G."/>
            <person name="Yen C E."/>
        </authorList>
    </citation>
    <scope>NUCLEOTIDE SEQUENCE [LARGE SCALE GENOMIC DNA]</scope>
</reference>
<dbReference type="EMBL" id="LR899013">
    <property type="protein sequence ID" value="CAD7090494.1"/>
    <property type="molecule type" value="Genomic_DNA"/>
</dbReference>
<dbReference type="InterPro" id="IPR036397">
    <property type="entry name" value="RNaseH_sf"/>
</dbReference>
<gene>
    <name evidence="1" type="ORF">HERILL_LOCUS12973</name>
</gene>
<dbReference type="InParanoid" id="A0A7R8V0Z7"/>
<dbReference type="AlphaFoldDB" id="A0A7R8V0Z7"/>
<proteinExistence type="predicted"/>